<sequence>MKSNFFDGIRAMLEASSKTEEEIRSSATLIIRGMEQKQAEFKKKQKEIENDIRRGSNLSRGKIPL</sequence>
<feature type="region of interest" description="Disordered" evidence="1">
    <location>
        <begin position="42"/>
        <end position="65"/>
    </location>
</feature>
<dbReference type="RefSeq" id="WP_020995117.1">
    <property type="nucleotide sequence ID" value="NZ_CABMNL010000001.1"/>
</dbReference>
<organism evidence="2 3">
    <name type="scientific">Oxalobacter paraformigenes</name>
    <dbReference type="NCBI Taxonomy" id="556268"/>
    <lineage>
        <taxon>Bacteria</taxon>
        <taxon>Pseudomonadati</taxon>
        <taxon>Pseudomonadota</taxon>
        <taxon>Betaproteobacteria</taxon>
        <taxon>Burkholderiales</taxon>
        <taxon>Oxalobacteraceae</taxon>
        <taxon>Oxalobacter</taxon>
    </lineage>
</organism>
<gene>
    <name evidence="2" type="ORF">OFAG_02271</name>
</gene>
<evidence type="ECO:0000313" key="2">
    <source>
        <dbReference type="EMBL" id="EQM95175.1"/>
    </source>
</evidence>
<evidence type="ECO:0000313" key="3">
    <source>
        <dbReference type="Proteomes" id="UP000003973"/>
    </source>
</evidence>
<comment type="caution">
    <text evidence="2">The sequence shown here is derived from an EMBL/GenBank/DDBJ whole genome shotgun (WGS) entry which is preliminary data.</text>
</comment>
<reference evidence="2" key="1">
    <citation type="submission" date="2011-10" db="EMBL/GenBank/DDBJ databases">
        <title>The Genome Sequence of Oxalobacter formigenes HOxBLS.</title>
        <authorList>
            <consortium name="The Broad Institute Genome Sequencing Platform"/>
            <person name="Earl A."/>
            <person name="Ward D."/>
            <person name="Feldgarden M."/>
            <person name="Gevers D."/>
            <person name="Allison M.J."/>
            <person name="Humphrey S."/>
            <person name="Young S.K."/>
            <person name="Zeng Q."/>
            <person name="Gargeya S."/>
            <person name="Fitzgerald M."/>
            <person name="Haas B."/>
            <person name="Abouelleil A."/>
            <person name="Alvarado L."/>
            <person name="Arachchi H.M."/>
            <person name="Berlin A."/>
            <person name="Brown A."/>
            <person name="Chapman S.B."/>
            <person name="Chen Z."/>
            <person name="Dunbar C."/>
            <person name="Freedman E."/>
            <person name="Gearin G."/>
            <person name="Goldberg J."/>
            <person name="Griggs A."/>
            <person name="Gujja S."/>
            <person name="Heiman D."/>
            <person name="Howarth C."/>
            <person name="Larson L."/>
            <person name="Lui A."/>
            <person name="MacDonald P.J.P."/>
            <person name="Montmayeur A."/>
            <person name="Murphy C."/>
            <person name="Neiman D."/>
            <person name="Pearson M."/>
            <person name="Priest M."/>
            <person name="Roberts A."/>
            <person name="Saif S."/>
            <person name="Shea T."/>
            <person name="Shenoy N."/>
            <person name="Sisk P."/>
            <person name="Stolte C."/>
            <person name="Sykes S."/>
            <person name="Wortman J."/>
            <person name="Nusbaum C."/>
            <person name="Birren B."/>
        </authorList>
    </citation>
    <scope>NUCLEOTIDE SEQUENCE [LARGE SCALE GENOMIC DNA]</scope>
    <source>
        <strain evidence="2">HOxBLS</strain>
    </source>
</reference>
<name>T5LQF9_9BURK</name>
<dbReference type="Proteomes" id="UP000003973">
    <property type="component" value="Unassembled WGS sequence"/>
</dbReference>
<proteinExistence type="predicted"/>
<dbReference type="AlphaFoldDB" id="T5LQF9"/>
<keyword evidence="3" id="KW-1185">Reference proteome</keyword>
<evidence type="ECO:0000256" key="1">
    <source>
        <dbReference type="SAM" id="MobiDB-lite"/>
    </source>
</evidence>
<feature type="compositionally biased region" description="Basic and acidic residues" evidence="1">
    <location>
        <begin position="42"/>
        <end position="54"/>
    </location>
</feature>
<dbReference type="EMBL" id="ACDP02000023">
    <property type="protein sequence ID" value="EQM95175.1"/>
    <property type="molecule type" value="Genomic_DNA"/>
</dbReference>
<protein>
    <submittedName>
        <fullName evidence="2">Uncharacterized protein</fullName>
    </submittedName>
</protein>
<accession>T5LQF9</accession>
<dbReference type="HOGENOM" id="CLU_2845612_0_0_4"/>